<gene>
    <name evidence="8" type="ORF">P5G51_007630</name>
</gene>
<comment type="subcellular location">
    <subcellularLocation>
        <location evidence="1">Cell membrane</location>
        <topology evidence="1">Multi-pass membrane protein</topology>
    </subcellularLocation>
</comment>
<feature type="transmembrane region" description="Helical" evidence="7">
    <location>
        <begin position="53"/>
        <end position="77"/>
    </location>
</feature>
<accession>A0ABU5CG45</accession>
<keyword evidence="4 7" id="KW-0812">Transmembrane</keyword>
<keyword evidence="3" id="KW-1003">Cell membrane</keyword>
<dbReference type="EMBL" id="JAROCA020000001">
    <property type="protein sequence ID" value="MDY0405287.1"/>
    <property type="molecule type" value="Genomic_DNA"/>
</dbReference>
<organism evidence="8 9">
    <name type="scientific">Tigheibacillus jepli</name>
    <dbReference type="NCBI Taxonomy" id="3035914"/>
    <lineage>
        <taxon>Bacteria</taxon>
        <taxon>Bacillati</taxon>
        <taxon>Bacillota</taxon>
        <taxon>Bacilli</taxon>
        <taxon>Bacillales</taxon>
        <taxon>Bacillaceae</taxon>
        <taxon>Tigheibacillus</taxon>
    </lineage>
</organism>
<dbReference type="RefSeq" id="WP_306067696.1">
    <property type="nucleotide sequence ID" value="NZ_JAROCA020000001.1"/>
</dbReference>
<name>A0ABU5CG45_9BACI</name>
<evidence type="ECO:0000256" key="7">
    <source>
        <dbReference type="SAM" id="Phobius"/>
    </source>
</evidence>
<keyword evidence="6 7" id="KW-0472">Membrane</keyword>
<evidence type="ECO:0000256" key="4">
    <source>
        <dbReference type="ARBA" id="ARBA00022692"/>
    </source>
</evidence>
<feature type="transmembrane region" description="Helical" evidence="7">
    <location>
        <begin position="6"/>
        <end position="22"/>
    </location>
</feature>
<keyword evidence="5 7" id="KW-1133">Transmembrane helix</keyword>
<reference evidence="8 9" key="1">
    <citation type="submission" date="2023-10" db="EMBL/GenBank/DDBJ databases">
        <title>179-bfca-hs.</title>
        <authorList>
            <person name="Miliotis G."/>
            <person name="Sengupta P."/>
            <person name="Hameed A."/>
            <person name="Chuvochina M."/>
            <person name="Mcdonagh F."/>
            <person name="Simpson A.C."/>
            <person name="Singh N.K."/>
            <person name="Rekha P.D."/>
            <person name="Raman K."/>
            <person name="Hugenholtz P."/>
            <person name="Venkateswaran K."/>
        </authorList>
    </citation>
    <scope>NUCLEOTIDE SEQUENCE [LARGE SCALE GENOMIC DNA]</scope>
    <source>
        <strain evidence="8 9">179-BFC-A-HS</strain>
    </source>
</reference>
<proteinExistence type="inferred from homology"/>
<dbReference type="PANTHER" id="PTHR33884">
    <property type="entry name" value="UPF0410 PROTEIN YMGE"/>
    <property type="match status" value="1"/>
</dbReference>
<evidence type="ECO:0000313" key="8">
    <source>
        <dbReference type="EMBL" id="MDY0405287.1"/>
    </source>
</evidence>
<dbReference type="Proteomes" id="UP001228376">
    <property type="component" value="Unassembled WGS sequence"/>
</dbReference>
<evidence type="ECO:0000256" key="1">
    <source>
        <dbReference type="ARBA" id="ARBA00004651"/>
    </source>
</evidence>
<comment type="caution">
    <text evidence="8">The sequence shown here is derived from an EMBL/GenBank/DDBJ whole genome shotgun (WGS) entry which is preliminary data.</text>
</comment>
<protein>
    <submittedName>
        <fullName evidence="8">GlsB/YeaQ/YmgE family stress response membrane protein</fullName>
    </submittedName>
</protein>
<evidence type="ECO:0000313" key="9">
    <source>
        <dbReference type="Proteomes" id="UP001228376"/>
    </source>
</evidence>
<dbReference type="InterPro" id="IPR007341">
    <property type="entry name" value="Transgly_assoc"/>
</dbReference>
<evidence type="ECO:0000256" key="6">
    <source>
        <dbReference type="ARBA" id="ARBA00023136"/>
    </source>
</evidence>
<dbReference type="PANTHER" id="PTHR33884:SF3">
    <property type="entry name" value="UPF0410 PROTEIN YMGE"/>
    <property type="match status" value="1"/>
</dbReference>
<comment type="similarity">
    <text evidence="2">Belongs to the UPF0410 family.</text>
</comment>
<feature type="transmembrane region" description="Helical" evidence="7">
    <location>
        <begin position="29"/>
        <end position="47"/>
    </location>
</feature>
<keyword evidence="9" id="KW-1185">Reference proteome</keyword>
<sequence>MGFIWSIIIGGILGWLASLIVGRDVPGGVIGNIIAGFIGAWLGSALLGKWGPVIGGFHIIPALIGAIVLIFIVSVILRSMRSKAHD</sequence>
<evidence type="ECO:0000256" key="5">
    <source>
        <dbReference type="ARBA" id="ARBA00022989"/>
    </source>
</evidence>
<dbReference type="Pfam" id="PF04226">
    <property type="entry name" value="Transgly_assoc"/>
    <property type="match status" value="1"/>
</dbReference>
<evidence type="ECO:0000256" key="3">
    <source>
        <dbReference type="ARBA" id="ARBA00022475"/>
    </source>
</evidence>
<evidence type="ECO:0000256" key="2">
    <source>
        <dbReference type="ARBA" id="ARBA00011006"/>
    </source>
</evidence>